<dbReference type="Pfam" id="PF07508">
    <property type="entry name" value="Recombinase"/>
    <property type="match status" value="1"/>
</dbReference>
<dbReference type="SMART" id="SM00857">
    <property type="entry name" value="Resolvase"/>
    <property type="match status" value="1"/>
</dbReference>
<dbReference type="PROSITE" id="PS51736">
    <property type="entry name" value="RECOMBINASES_3"/>
    <property type="match status" value="1"/>
</dbReference>
<dbReference type="InterPro" id="IPR006119">
    <property type="entry name" value="Resolv_N"/>
</dbReference>
<dbReference type="PANTHER" id="PTHR30461">
    <property type="entry name" value="DNA-INVERTASE FROM LAMBDOID PROPHAGE"/>
    <property type="match status" value="1"/>
</dbReference>
<dbReference type="Gene3D" id="3.40.50.1390">
    <property type="entry name" value="Resolvase, N-terminal catalytic domain"/>
    <property type="match status" value="1"/>
</dbReference>
<gene>
    <name evidence="4" type="primary">TRm30.4_2</name>
    <name evidence="4" type="ORF">KSZ_04040</name>
</gene>
<sequence>MLARYPATKIRPDHLDRLAVIYVRQSTLFQVRENTGSSMRQYDLVKRALDLGWITPSIQVVDQDQGHSGSSAIGRDGFQWLVAEVGLGHVGAVLSLEVSRLARSCSDWYRLLEICALTDTLVIDEEGVYDPGLHNDRLLLGFKGSMSEAELHWLKSRLLGGKVAKAEQGVLHFRLPIGLVYDPAGRIVLDPDEAVQEAVRLVFALFEQFGSALAVVTSFAEQHLRFPTRWWGGKQADELIWGRLTHGRVLNILHSPLYAGAYAYGRTQFRSRTLPGEEPRVKGRTRRLPQEDWAIVRLDQHPGYISWNQFLANQRQLDDNRTWRAEEHRGAIRSGPSLLQGIVLCGSCGRRMSIRYQRDGSLLMYECNQAHRQLGTKTCQTMRGDRIDRAVVQCFLEAIQPAHLEVALSALDSLEARAKQVESQWQRQIERAQYEADLARRRYKAVDPDNRLVARSLEREWNEKLAEVEKLEREYALGPKPAALLLTPSQREQIRSLAHDLPAIWHAPTTTFAQRKQLLRWLMKDVTLSKRGNVIDVAIRWQTEALTRLAIPRHKMSWEERQTSPQVVERVRELSPAQTNAQIAALLNEEGERAGMGGSFTVSKIEWIRYAYHIPAGCPERPKAAPTGQRGDGRYSTKAAAELLNVDVSTIADWCKMGRLESVRSTPLGPRWITLTHEIIEALRKPVKRQWKHRHTRPAC</sequence>
<evidence type="ECO:0008006" key="6">
    <source>
        <dbReference type="Google" id="ProtNLM"/>
    </source>
</evidence>
<feature type="coiled-coil region" evidence="1">
    <location>
        <begin position="404"/>
        <end position="474"/>
    </location>
</feature>
<dbReference type="Gene3D" id="3.90.1750.20">
    <property type="entry name" value="Putative Large Serine Recombinase, Chain B, Domain 2"/>
    <property type="match status" value="1"/>
</dbReference>
<dbReference type="InterPro" id="IPR050639">
    <property type="entry name" value="SSR_resolvase"/>
</dbReference>
<name>A0ABQ3VAF2_9CHLR</name>
<comment type="caution">
    <text evidence="4">The sequence shown here is derived from an EMBL/GenBank/DDBJ whole genome shotgun (WGS) entry which is preliminary data.</text>
</comment>
<dbReference type="PANTHER" id="PTHR30461:SF23">
    <property type="entry name" value="DNA RECOMBINASE-RELATED"/>
    <property type="match status" value="1"/>
</dbReference>
<feature type="domain" description="Recombinase" evidence="3">
    <location>
        <begin position="176"/>
        <end position="323"/>
    </location>
</feature>
<dbReference type="CDD" id="cd00338">
    <property type="entry name" value="Ser_Recombinase"/>
    <property type="match status" value="1"/>
</dbReference>
<dbReference type="InterPro" id="IPR038109">
    <property type="entry name" value="DNA_bind_recomb_sf"/>
</dbReference>
<dbReference type="Pfam" id="PF00239">
    <property type="entry name" value="Resolvase"/>
    <property type="match status" value="1"/>
</dbReference>
<reference evidence="4 5" key="1">
    <citation type="journal article" date="2021" name="Int. J. Syst. Evol. Microbiol.">
        <title>Reticulibacter mediterranei gen. nov., sp. nov., within the new family Reticulibacteraceae fam. nov., and Ktedonospora formicarum gen. nov., sp. nov., Ktedonobacter robiniae sp. nov., Dictyobacter formicarum sp. nov. and Dictyobacter arantiisoli sp. nov., belonging to the class Ktedonobacteria.</title>
        <authorList>
            <person name="Yabe S."/>
            <person name="Zheng Y."/>
            <person name="Wang C.M."/>
            <person name="Sakai Y."/>
            <person name="Abe K."/>
            <person name="Yokota A."/>
            <person name="Donadio S."/>
            <person name="Cavaletti L."/>
            <person name="Monciardini P."/>
        </authorList>
    </citation>
    <scope>NUCLEOTIDE SEQUENCE [LARGE SCALE GENOMIC DNA]</scope>
    <source>
        <strain evidence="4 5">SOSP1-9</strain>
    </source>
</reference>
<dbReference type="SUPFAM" id="SSF53041">
    <property type="entry name" value="Resolvase-like"/>
    <property type="match status" value="1"/>
</dbReference>
<evidence type="ECO:0000259" key="3">
    <source>
        <dbReference type="PROSITE" id="PS51737"/>
    </source>
</evidence>
<proteinExistence type="predicted"/>
<protein>
    <recommendedName>
        <fullName evidence="6">Transposase</fullName>
    </recommendedName>
</protein>
<dbReference type="InterPro" id="IPR011109">
    <property type="entry name" value="DNA_bind_recombinase_dom"/>
</dbReference>
<feature type="domain" description="Resolvase/invertase-type recombinase catalytic" evidence="2">
    <location>
        <begin position="18"/>
        <end position="169"/>
    </location>
</feature>
<dbReference type="Proteomes" id="UP000635565">
    <property type="component" value="Unassembled WGS sequence"/>
</dbReference>
<dbReference type="InterPro" id="IPR025827">
    <property type="entry name" value="Zn_ribbon_recom_dom"/>
</dbReference>
<dbReference type="RefSeq" id="WP_201360081.1">
    <property type="nucleotide sequence ID" value="NZ_BNJJ01000001.1"/>
</dbReference>
<evidence type="ECO:0000313" key="4">
    <source>
        <dbReference type="EMBL" id="GHO82398.1"/>
    </source>
</evidence>
<evidence type="ECO:0000259" key="2">
    <source>
        <dbReference type="PROSITE" id="PS51736"/>
    </source>
</evidence>
<keyword evidence="1" id="KW-0175">Coiled coil</keyword>
<evidence type="ECO:0000256" key="1">
    <source>
        <dbReference type="SAM" id="Coils"/>
    </source>
</evidence>
<keyword evidence="5" id="KW-1185">Reference proteome</keyword>
<dbReference type="InterPro" id="IPR036162">
    <property type="entry name" value="Resolvase-like_N_sf"/>
</dbReference>
<organism evidence="4 5">
    <name type="scientific">Dictyobacter formicarum</name>
    <dbReference type="NCBI Taxonomy" id="2778368"/>
    <lineage>
        <taxon>Bacteria</taxon>
        <taxon>Bacillati</taxon>
        <taxon>Chloroflexota</taxon>
        <taxon>Ktedonobacteria</taxon>
        <taxon>Ktedonobacterales</taxon>
        <taxon>Dictyobacteraceae</taxon>
        <taxon>Dictyobacter</taxon>
    </lineage>
</organism>
<accession>A0ABQ3VAF2</accession>
<dbReference type="EMBL" id="BNJJ01000001">
    <property type="protein sequence ID" value="GHO82398.1"/>
    <property type="molecule type" value="Genomic_DNA"/>
</dbReference>
<dbReference type="Pfam" id="PF13408">
    <property type="entry name" value="Zn_ribbon_recom"/>
    <property type="match status" value="1"/>
</dbReference>
<dbReference type="PROSITE" id="PS51737">
    <property type="entry name" value="RECOMBINASE_DNA_BIND"/>
    <property type="match status" value="1"/>
</dbReference>
<evidence type="ECO:0000313" key="5">
    <source>
        <dbReference type="Proteomes" id="UP000635565"/>
    </source>
</evidence>